<keyword evidence="4" id="KW-0732">Signal</keyword>
<evidence type="ECO:0000313" key="6">
    <source>
        <dbReference type="EMBL" id="GGF46681.1"/>
    </source>
</evidence>
<dbReference type="PROSITE" id="PS51352">
    <property type="entry name" value="THIOREDOXIN_2"/>
    <property type="match status" value="1"/>
</dbReference>
<feature type="signal peptide" evidence="4">
    <location>
        <begin position="1"/>
        <end position="21"/>
    </location>
</feature>
<evidence type="ECO:0000256" key="4">
    <source>
        <dbReference type="SAM" id="SignalP"/>
    </source>
</evidence>
<dbReference type="CDD" id="cd02966">
    <property type="entry name" value="TlpA_like_family"/>
    <property type="match status" value="1"/>
</dbReference>
<evidence type="ECO:0000256" key="2">
    <source>
        <dbReference type="ARBA" id="ARBA00022748"/>
    </source>
</evidence>
<dbReference type="InterPro" id="IPR050553">
    <property type="entry name" value="Thioredoxin_ResA/DsbE_sf"/>
</dbReference>
<dbReference type="InterPro" id="IPR036249">
    <property type="entry name" value="Thioredoxin-like_sf"/>
</dbReference>
<name>A0A8J3E6Z8_9PROT</name>
<dbReference type="InterPro" id="IPR017937">
    <property type="entry name" value="Thioredoxin_CS"/>
</dbReference>
<protein>
    <submittedName>
        <fullName evidence="6">Thioredoxin</fullName>
    </submittedName>
</protein>
<dbReference type="AlphaFoldDB" id="A0A8J3E6Z8"/>
<evidence type="ECO:0000256" key="1">
    <source>
        <dbReference type="ARBA" id="ARBA00004196"/>
    </source>
</evidence>
<feature type="chain" id="PRO_5035173986" evidence="4">
    <location>
        <begin position="22"/>
        <end position="206"/>
    </location>
</feature>
<dbReference type="GO" id="GO:0030313">
    <property type="term" value="C:cell envelope"/>
    <property type="evidence" value="ECO:0007669"/>
    <property type="project" value="UniProtKB-SubCell"/>
</dbReference>
<dbReference type="RefSeq" id="WP_189052013.1">
    <property type="nucleotide sequence ID" value="NZ_BMJQ01000024.1"/>
</dbReference>
<gene>
    <name evidence="6" type="primary">tlpA</name>
    <name evidence="6" type="ORF">GCM10011611_61340</name>
</gene>
<dbReference type="InterPro" id="IPR013766">
    <property type="entry name" value="Thioredoxin_domain"/>
</dbReference>
<dbReference type="PROSITE" id="PS00194">
    <property type="entry name" value="THIOREDOXIN_1"/>
    <property type="match status" value="1"/>
</dbReference>
<sequence>MGLKVKLFVLTLLVVTGGAIATALADKGDTPPLAGAMHEFILQTPPAPAPEVAFSDGENATLSFKDFKGKVALVNLWATWCAPCVKEMPSLDALMKARGGKDFAVVTISEDRTGRKVVDPFFEKNGISALPRYTDTDSAVGRAFHVRGLPTTVLLDRDGNEIGRFEGGADWAGSNALALIDWAIKNDGTKTDGASPDNLAPAQKTP</sequence>
<keyword evidence="3" id="KW-0676">Redox-active center</keyword>
<dbReference type="GO" id="GO:0017004">
    <property type="term" value="P:cytochrome complex assembly"/>
    <property type="evidence" value="ECO:0007669"/>
    <property type="project" value="UniProtKB-KW"/>
</dbReference>
<dbReference type="Gene3D" id="3.40.30.10">
    <property type="entry name" value="Glutaredoxin"/>
    <property type="match status" value="1"/>
</dbReference>
<reference evidence="6" key="1">
    <citation type="journal article" date="2014" name="Int. J. Syst. Evol. Microbiol.">
        <title>Complete genome sequence of Corynebacterium casei LMG S-19264T (=DSM 44701T), isolated from a smear-ripened cheese.</title>
        <authorList>
            <consortium name="US DOE Joint Genome Institute (JGI-PGF)"/>
            <person name="Walter F."/>
            <person name="Albersmeier A."/>
            <person name="Kalinowski J."/>
            <person name="Ruckert C."/>
        </authorList>
    </citation>
    <scope>NUCLEOTIDE SEQUENCE</scope>
    <source>
        <strain evidence="6">CGMCC 1.15725</strain>
    </source>
</reference>
<reference evidence="6" key="2">
    <citation type="submission" date="2020-09" db="EMBL/GenBank/DDBJ databases">
        <authorList>
            <person name="Sun Q."/>
            <person name="Zhou Y."/>
        </authorList>
    </citation>
    <scope>NUCLEOTIDE SEQUENCE</scope>
    <source>
        <strain evidence="6">CGMCC 1.15725</strain>
    </source>
</reference>
<comment type="caution">
    <text evidence="6">The sequence shown here is derived from an EMBL/GenBank/DDBJ whole genome shotgun (WGS) entry which is preliminary data.</text>
</comment>
<organism evidence="6 7">
    <name type="scientific">Aliidongia dinghuensis</name>
    <dbReference type="NCBI Taxonomy" id="1867774"/>
    <lineage>
        <taxon>Bacteria</taxon>
        <taxon>Pseudomonadati</taxon>
        <taxon>Pseudomonadota</taxon>
        <taxon>Alphaproteobacteria</taxon>
        <taxon>Rhodospirillales</taxon>
        <taxon>Dongiaceae</taxon>
        <taxon>Aliidongia</taxon>
    </lineage>
</organism>
<evidence type="ECO:0000313" key="7">
    <source>
        <dbReference type="Proteomes" id="UP000646365"/>
    </source>
</evidence>
<dbReference type="SUPFAM" id="SSF52833">
    <property type="entry name" value="Thioredoxin-like"/>
    <property type="match status" value="1"/>
</dbReference>
<dbReference type="GO" id="GO:0015036">
    <property type="term" value="F:disulfide oxidoreductase activity"/>
    <property type="evidence" value="ECO:0007669"/>
    <property type="project" value="UniProtKB-ARBA"/>
</dbReference>
<dbReference type="InterPro" id="IPR013740">
    <property type="entry name" value="Redoxin"/>
</dbReference>
<keyword evidence="2" id="KW-0201">Cytochrome c-type biogenesis</keyword>
<dbReference type="Pfam" id="PF08534">
    <property type="entry name" value="Redoxin"/>
    <property type="match status" value="1"/>
</dbReference>
<dbReference type="Proteomes" id="UP000646365">
    <property type="component" value="Unassembled WGS sequence"/>
</dbReference>
<accession>A0A8J3E6Z8</accession>
<keyword evidence="7" id="KW-1185">Reference proteome</keyword>
<comment type="subcellular location">
    <subcellularLocation>
        <location evidence="1">Cell envelope</location>
    </subcellularLocation>
</comment>
<dbReference type="EMBL" id="BMJQ01000024">
    <property type="protein sequence ID" value="GGF46681.1"/>
    <property type="molecule type" value="Genomic_DNA"/>
</dbReference>
<evidence type="ECO:0000256" key="3">
    <source>
        <dbReference type="ARBA" id="ARBA00023284"/>
    </source>
</evidence>
<dbReference type="PANTHER" id="PTHR42852">
    <property type="entry name" value="THIOL:DISULFIDE INTERCHANGE PROTEIN DSBE"/>
    <property type="match status" value="1"/>
</dbReference>
<proteinExistence type="predicted"/>
<dbReference type="PANTHER" id="PTHR42852:SF13">
    <property type="entry name" value="PROTEIN DIPZ"/>
    <property type="match status" value="1"/>
</dbReference>
<feature type="domain" description="Thioredoxin" evidence="5">
    <location>
        <begin position="41"/>
        <end position="185"/>
    </location>
</feature>
<evidence type="ECO:0000259" key="5">
    <source>
        <dbReference type="PROSITE" id="PS51352"/>
    </source>
</evidence>